<evidence type="ECO:0000259" key="2">
    <source>
        <dbReference type="Pfam" id="PF03869"/>
    </source>
</evidence>
<feature type="domain" description="Arc-like DNA binding" evidence="2">
    <location>
        <begin position="8"/>
        <end position="49"/>
    </location>
</feature>
<dbReference type="Gene3D" id="1.10.1220.10">
    <property type="entry name" value="Met repressor-like"/>
    <property type="match status" value="1"/>
</dbReference>
<protein>
    <submittedName>
        <fullName evidence="3">Plasmid stability protein</fullName>
    </submittedName>
</protein>
<evidence type="ECO:0000313" key="4">
    <source>
        <dbReference type="Proteomes" id="UP000537592"/>
    </source>
</evidence>
<reference evidence="3 4" key="1">
    <citation type="submission" date="2020-08" db="EMBL/GenBank/DDBJ databases">
        <title>Genomic Encyclopedia of Type Strains, Phase IV (KMG-IV): sequencing the most valuable type-strain genomes for metagenomic binning, comparative biology and taxonomic classification.</title>
        <authorList>
            <person name="Goeker M."/>
        </authorList>
    </citation>
    <scope>NUCLEOTIDE SEQUENCE [LARGE SCALE GENOMIC DNA]</scope>
    <source>
        <strain evidence="3 4">DSM 28760</strain>
    </source>
</reference>
<evidence type="ECO:0000256" key="1">
    <source>
        <dbReference type="SAM" id="MobiDB-lite"/>
    </source>
</evidence>
<proteinExistence type="predicted"/>
<accession>A0A7W5Z8C8</accession>
<comment type="caution">
    <text evidence="3">The sequence shown here is derived from an EMBL/GenBank/DDBJ whole genome shotgun (WGS) entry which is preliminary data.</text>
</comment>
<sequence>MSDKRPGRGAEQFMLRLPDGMRDRIRAEADKHGRSMNAEIIARLEATLDGPLALVTGPGSTSEAARAAAELAQFIQSEEARPLVNALLRKVRVNRGQPESDSETPDKMGRE</sequence>
<organism evidence="3 4">
    <name type="scientific">Pseudochelatococcus contaminans</name>
    <dbReference type="NCBI Taxonomy" id="1538103"/>
    <lineage>
        <taxon>Bacteria</taxon>
        <taxon>Pseudomonadati</taxon>
        <taxon>Pseudomonadota</taxon>
        <taxon>Alphaproteobacteria</taxon>
        <taxon>Hyphomicrobiales</taxon>
        <taxon>Chelatococcaceae</taxon>
        <taxon>Pseudochelatococcus</taxon>
    </lineage>
</organism>
<dbReference type="Proteomes" id="UP000537592">
    <property type="component" value="Unassembled WGS sequence"/>
</dbReference>
<dbReference type="GO" id="GO:0006355">
    <property type="term" value="P:regulation of DNA-templated transcription"/>
    <property type="evidence" value="ECO:0007669"/>
    <property type="project" value="InterPro"/>
</dbReference>
<feature type="region of interest" description="Disordered" evidence="1">
    <location>
        <begin position="92"/>
        <end position="111"/>
    </location>
</feature>
<dbReference type="InterPro" id="IPR013321">
    <property type="entry name" value="Arc_rbn_hlx_hlx"/>
</dbReference>
<dbReference type="InterPro" id="IPR005569">
    <property type="entry name" value="Arc_DNA-bd_dom"/>
</dbReference>
<dbReference type="GO" id="GO:0003677">
    <property type="term" value="F:DNA binding"/>
    <property type="evidence" value="ECO:0007669"/>
    <property type="project" value="InterPro"/>
</dbReference>
<evidence type="ECO:0000313" key="3">
    <source>
        <dbReference type="EMBL" id="MBB3811457.1"/>
    </source>
</evidence>
<name>A0A7W5Z8C8_9HYPH</name>
<dbReference type="InterPro" id="IPR010985">
    <property type="entry name" value="Ribbon_hlx_hlx"/>
</dbReference>
<dbReference type="EMBL" id="JACICC010000020">
    <property type="protein sequence ID" value="MBB3811457.1"/>
    <property type="molecule type" value="Genomic_DNA"/>
</dbReference>
<dbReference type="AlphaFoldDB" id="A0A7W5Z8C8"/>
<dbReference type="SUPFAM" id="SSF47598">
    <property type="entry name" value="Ribbon-helix-helix"/>
    <property type="match status" value="1"/>
</dbReference>
<gene>
    <name evidence="3" type="ORF">FHS81_003572</name>
</gene>
<dbReference type="RefSeq" id="WP_183754822.1">
    <property type="nucleotide sequence ID" value="NZ_JACICC010000020.1"/>
</dbReference>
<dbReference type="Pfam" id="PF03869">
    <property type="entry name" value="Arc"/>
    <property type="match status" value="1"/>
</dbReference>
<keyword evidence="4" id="KW-1185">Reference proteome</keyword>